<gene>
    <name evidence="2" type="ORF">Naga_100288g5</name>
</gene>
<dbReference type="AlphaFoldDB" id="W7TLB2"/>
<feature type="region of interest" description="Disordered" evidence="1">
    <location>
        <begin position="1"/>
        <end position="62"/>
    </location>
</feature>
<dbReference type="Proteomes" id="UP000019335">
    <property type="component" value="Chromosome 5"/>
</dbReference>
<protein>
    <submittedName>
        <fullName evidence="2">Uncharacterized protein</fullName>
    </submittedName>
</protein>
<feature type="region of interest" description="Disordered" evidence="1">
    <location>
        <begin position="100"/>
        <end position="209"/>
    </location>
</feature>
<evidence type="ECO:0000256" key="1">
    <source>
        <dbReference type="SAM" id="MobiDB-lite"/>
    </source>
</evidence>
<feature type="compositionally biased region" description="Low complexity" evidence="1">
    <location>
        <begin position="103"/>
        <end position="117"/>
    </location>
</feature>
<proteinExistence type="predicted"/>
<evidence type="ECO:0000313" key="3">
    <source>
        <dbReference type="Proteomes" id="UP000019335"/>
    </source>
</evidence>
<feature type="compositionally biased region" description="Polar residues" evidence="1">
    <location>
        <begin position="21"/>
        <end position="32"/>
    </location>
</feature>
<comment type="caution">
    <text evidence="2">The sequence shown here is derived from an EMBL/GenBank/DDBJ whole genome shotgun (WGS) entry which is preliminary data.</text>
</comment>
<keyword evidence="3" id="KW-1185">Reference proteome</keyword>
<dbReference type="EMBL" id="AZIL01000363">
    <property type="protein sequence ID" value="EWM27890.1"/>
    <property type="molecule type" value="Genomic_DNA"/>
</dbReference>
<sequence>MDDTGNTTSQSHTPSDPPASPSGSETALSLPSQKPKLVVLHPPTSSEPSTAAADTLQGGPMPLLKVAKTATNDVTNAAAEGGKKGEEIPKLKIASFARPLAGSSVKPSTSTSSIPIKLTVVAPPPAGTSRPVSSVGAETAARNDASGNPPGGREGGRGQSAAIYPLASEASMPPPGRPAKEEMRENVKAEEVEEEDDPDVMDAEEGEGLEDAEMAQAVAGEEPVLLQEEGAVEAYAEARSEQQKQLEELKLKARI</sequence>
<feature type="compositionally biased region" description="Acidic residues" evidence="1">
    <location>
        <begin position="191"/>
        <end position="209"/>
    </location>
</feature>
<feature type="compositionally biased region" description="Polar residues" evidence="1">
    <location>
        <begin position="1"/>
        <end position="14"/>
    </location>
</feature>
<feature type="compositionally biased region" description="Basic and acidic residues" evidence="1">
    <location>
        <begin position="178"/>
        <end position="190"/>
    </location>
</feature>
<organism evidence="2 3">
    <name type="scientific">Nannochloropsis gaditana</name>
    <dbReference type="NCBI Taxonomy" id="72520"/>
    <lineage>
        <taxon>Eukaryota</taxon>
        <taxon>Sar</taxon>
        <taxon>Stramenopiles</taxon>
        <taxon>Ochrophyta</taxon>
        <taxon>Eustigmatophyceae</taxon>
        <taxon>Eustigmatales</taxon>
        <taxon>Monodopsidaceae</taxon>
        <taxon>Nannochloropsis</taxon>
    </lineage>
</organism>
<accession>W7TLB2</accession>
<name>W7TLB2_9STRA</name>
<evidence type="ECO:0000313" key="2">
    <source>
        <dbReference type="EMBL" id="EWM27890.1"/>
    </source>
</evidence>
<reference evidence="2 3" key="1">
    <citation type="journal article" date="2014" name="Mol. Plant">
        <title>Chromosome Scale Genome Assembly and Transcriptome Profiling of Nannochloropsis gaditana in Nitrogen Depletion.</title>
        <authorList>
            <person name="Corteggiani Carpinelli E."/>
            <person name="Telatin A."/>
            <person name="Vitulo N."/>
            <person name="Forcato C."/>
            <person name="D'Angelo M."/>
            <person name="Schiavon R."/>
            <person name="Vezzi A."/>
            <person name="Giacometti G.M."/>
            <person name="Morosinotto T."/>
            <person name="Valle G."/>
        </authorList>
    </citation>
    <scope>NUCLEOTIDE SEQUENCE [LARGE SCALE GENOMIC DNA]</scope>
    <source>
        <strain evidence="2 3">B-31</strain>
    </source>
</reference>